<protein>
    <submittedName>
        <fullName evidence="1">Uncharacterized protein</fullName>
    </submittedName>
</protein>
<reference evidence="1 2" key="1">
    <citation type="journal article" date="2016" name="Nat. Commun.">
        <title>Thousands of microbial genomes shed light on interconnected biogeochemical processes in an aquifer system.</title>
        <authorList>
            <person name="Anantharaman K."/>
            <person name="Brown C.T."/>
            <person name="Hug L.A."/>
            <person name="Sharon I."/>
            <person name="Castelle C.J."/>
            <person name="Probst A.J."/>
            <person name="Thomas B.C."/>
            <person name="Singh A."/>
            <person name="Wilkins M.J."/>
            <person name="Karaoz U."/>
            <person name="Brodie E.L."/>
            <person name="Williams K.H."/>
            <person name="Hubbard S.S."/>
            <person name="Banfield J.F."/>
        </authorList>
    </citation>
    <scope>NUCLEOTIDE SEQUENCE [LARGE SCALE GENOMIC DNA]</scope>
</reference>
<proteinExistence type="predicted"/>
<dbReference type="AlphaFoldDB" id="A0A1F6GMF5"/>
<organism evidence="1 2">
    <name type="scientific">Candidatus Lambdaproteobacteria bacterium RIFOXYD2_FULL_56_26</name>
    <dbReference type="NCBI Taxonomy" id="1817773"/>
    <lineage>
        <taxon>Bacteria</taxon>
        <taxon>Pseudomonadati</taxon>
        <taxon>Pseudomonadota</taxon>
        <taxon>Candidatus Lambdaproteobacteria</taxon>
    </lineage>
</organism>
<evidence type="ECO:0000313" key="1">
    <source>
        <dbReference type="EMBL" id="OGG99282.1"/>
    </source>
</evidence>
<accession>A0A1F6GMF5</accession>
<gene>
    <name evidence="1" type="ORF">A2557_02005</name>
</gene>
<comment type="caution">
    <text evidence="1">The sequence shown here is derived from an EMBL/GenBank/DDBJ whole genome shotgun (WGS) entry which is preliminary data.</text>
</comment>
<evidence type="ECO:0000313" key="2">
    <source>
        <dbReference type="Proteomes" id="UP000177583"/>
    </source>
</evidence>
<sequence>MAKDTELHRATHHNEEYVYLHEDFRDDEAKVRLNGQSHLMAHALLRAIFDPQNNSTPKELRDEWENLCQAQRSQSQKKIERTLGKSPFFQSINAHIWKVRHYNPHGPLTTDIYMAASDKKNALSRYAQSQPRGKIFSFKVQSPNLIQIRKLPAFRRAFSNVDDGVVHLSYFREAVNGVTYA</sequence>
<name>A0A1F6GMF5_9PROT</name>
<dbReference type="Proteomes" id="UP000177583">
    <property type="component" value="Unassembled WGS sequence"/>
</dbReference>
<dbReference type="EMBL" id="MFNF01000059">
    <property type="protein sequence ID" value="OGG99282.1"/>
    <property type="molecule type" value="Genomic_DNA"/>
</dbReference>